<dbReference type="RefSeq" id="XP_001806278.1">
    <property type="nucleotide sequence ID" value="XM_001806226.1"/>
</dbReference>
<evidence type="ECO:0000313" key="3">
    <source>
        <dbReference type="Proteomes" id="UP000001055"/>
    </source>
</evidence>
<feature type="compositionally biased region" description="Basic and acidic residues" evidence="1">
    <location>
        <begin position="57"/>
        <end position="76"/>
    </location>
</feature>
<feature type="region of interest" description="Disordered" evidence="1">
    <location>
        <begin position="47"/>
        <end position="77"/>
    </location>
</feature>
<evidence type="ECO:0000256" key="1">
    <source>
        <dbReference type="SAM" id="MobiDB-lite"/>
    </source>
</evidence>
<accession>Q0TWL3</accession>
<dbReference type="EMBL" id="CH445367">
    <property type="protein sequence ID" value="EAT76523.2"/>
    <property type="molecule type" value="Genomic_DNA"/>
</dbReference>
<protein>
    <submittedName>
        <fullName evidence="2">Uncharacterized protein</fullName>
    </submittedName>
</protein>
<reference evidence="3" key="1">
    <citation type="journal article" date="2007" name="Plant Cell">
        <title>Dothideomycete-plant interactions illuminated by genome sequencing and EST analysis of the wheat pathogen Stagonospora nodorum.</title>
        <authorList>
            <person name="Hane J.K."/>
            <person name="Lowe R.G."/>
            <person name="Solomon P.S."/>
            <person name="Tan K.C."/>
            <person name="Schoch C.L."/>
            <person name="Spatafora J.W."/>
            <person name="Crous P.W."/>
            <person name="Kodira C."/>
            <person name="Birren B.W."/>
            <person name="Galagan J.E."/>
            <person name="Torriani S.F."/>
            <person name="McDonald B.A."/>
            <person name="Oliver R.P."/>
        </authorList>
    </citation>
    <scope>NUCLEOTIDE SEQUENCE [LARGE SCALE GENOMIC DNA]</scope>
    <source>
        <strain evidence="3">SN15 / ATCC MYA-4574 / FGSC 10173</strain>
    </source>
</reference>
<evidence type="ECO:0000313" key="2">
    <source>
        <dbReference type="EMBL" id="EAT76523.2"/>
    </source>
</evidence>
<dbReference type="AlphaFoldDB" id="Q0TWL3"/>
<gene>
    <name evidence="2" type="ORF">SNOG_16151</name>
</gene>
<dbReference type="HOGENOM" id="CLU_1928369_0_0_1"/>
<dbReference type="KEGG" id="pno:SNOG_16151"/>
<sequence length="131" mass="15110">MLLDVPALLPYSRGQWQRLKWKKPGVIGAHEEWLRKMWAHLTRHERGDFVSGPSQPKRHDTAAAKARNVADSHKPSCDAWHSTRISTMHSSEQQSYVQDCDKLYAQPTAPTPAREVRMTLQPRYEHNFAPL</sequence>
<proteinExistence type="predicted"/>
<dbReference type="InParanoid" id="Q0TWL3"/>
<organism evidence="2 3">
    <name type="scientific">Phaeosphaeria nodorum (strain SN15 / ATCC MYA-4574 / FGSC 10173)</name>
    <name type="common">Glume blotch fungus</name>
    <name type="synonym">Parastagonospora nodorum</name>
    <dbReference type="NCBI Taxonomy" id="321614"/>
    <lineage>
        <taxon>Eukaryota</taxon>
        <taxon>Fungi</taxon>
        <taxon>Dikarya</taxon>
        <taxon>Ascomycota</taxon>
        <taxon>Pezizomycotina</taxon>
        <taxon>Dothideomycetes</taxon>
        <taxon>Pleosporomycetidae</taxon>
        <taxon>Pleosporales</taxon>
        <taxon>Pleosporineae</taxon>
        <taxon>Phaeosphaeriaceae</taxon>
        <taxon>Parastagonospora</taxon>
    </lineage>
</organism>
<name>Q0TWL3_PHANO</name>
<dbReference type="GeneID" id="5983208"/>
<dbReference type="Proteomes" id="UP000001055">
    <property type="component" value="Unassembled WGS sequence"/>
</dbReference>